<protein>
    <submittedName>
        <fullName evidence="2">Multidrug efflux pump subunit AcrB</fullName>
    </submittedName>
</protein>
<dbReference type="SUPFAM" id="SSF82693">
    <property type="entry name" value="Multidrug efflux transporter AcrB pore domain, PN1, PN2, PC1 and PC2 subdomains"/>
    <property type="match status" value="2"/>
</dbReference>
<evidence type="ECO:0000256" key="1">
    <source>
        <dbReference type="SAM" id="Phobius"/>
    </source>
</evidence>
<dbReference type="RefSeq" id="WP_123638679.1">
    <property type="nucleotide sequence ID" value="NZ_RJUK01000001.1"/>
</dbReference>
<gene>
    <name evidence="2" type="ORF">EDC38_2369</name>
</gene>
<feature type="transmembrane region" description="Helical" evidence="1">
    <location>
        <begin position="890"/>
        <end position="910"/>
    </location>
</feature>
<dbReference type="OrthoDB" id="5287122at2"/>
<name>A0A3N1NSB5_9GAMM</name>
<dbReference type="SUPFAM" id="SSF82714">
    <property type="entry name" value="Multidrug efflux transporter AcrB TolC docking domain, DN and DC subdomains"/>
    <property type="match status" value="2"/>
</dbReference>
<feature type="transmembrane region" description="Helical" evidence="1">
    <location>
        <begin position="864"/>
        <end position="883"/>
    </location>
</feature>
<feature type="transmembrane region" description="Helical" evidence="1">
    <location>
        <begin position="12"/>
        <end position="30"/>
    </location>
</feature>
<evidence type="ECO:0000313" key="2">
    <source>
        <dbReference type="EMBL" id="ROQ21742.1"/>
    </source>
</evidence>
<keyword evidence="1" id="KW-0812">Transmembrane</keyword>
<dbReference type="SUPFAM" id="SSF82866">
    <property type="entry name" value="Multidrug efflux transporter AcrB transmembrane domain"/>
    <property type="match status" value="2"/>
</dbReference>
<feature type="transmembrane region" description="Helical" evidence="1">
    <location>
        <begin position="916"/>
        <end position="937"/>
    </location>
</feature>
<reference evidence="2 3" key="1">
    <citation type="submission" date="2018-11" db="EMBL/GenBank/DDBJ databases">
        <title>Genomic Encyclopedia of Type Strains, Phase IV (KMG-IV): sequencing the most valuable type-strain genomes for metagenomic binning, comparative biology and taxonomic classification.</title>
        <authorList>
            <person name="Goeker M."/>
        </authorList>
    </citation>
    <scope>NUCLEOTIDE SEQUENCE [LARGE SCALE GENOMIC DNA]</scope>
    <source>
        <strain evidence="2 3">DSM 16974</strain>
    </source>
</reference>
<feature type="transmembrane region" description="Helical" evidence="1">
    <location>
        <begin position="993"/>
        <end position="1018"/>
    </location>
</feature>
<dbReference type="Gene3D" id="3.30.70.1320">
    <property type="entry name" value="Multidrug efflux transporter AcrB pore domain like"/>
    <property type="match status" value="1"/>
</dbReference>
<dbReference type="PANTHER" id="PTHR32063">
    <property type="match status" value="1"/>
</dbReference>
<dbReference type="InterPro" id="IPR001036">
    <property type="entry name" value="Acrflvin-R"/>
</dbReference>
<dbReference type="Gene3D" id="3.30.2090.10">
    <property type="entry name" value="Multidrug efflux transporter AcrB TolC docking domain, DN and DC subdomains"/>
    <property type="match status" value="2"/>
</dbReference>
<dbReference type="GO" id="GO:0042910">
    <property type="term" value="F:xenobiotic transmembrane transporter activity"/>
    <property type="evidence" value="ECO:0007669"/>
    <property type="project" value="TreeGrafter"/>
</dbReference>
<feature type="transmembrane region" description="Helical" evidence="1">
    <location>
        <begin position="964"/>
        <end position="981"/>
    </location>
</feature>
<dbReference type="Gene3D" id="1.20.1640.10">
    <property type="entry name" value="Multidrug efflux transporter AcrB transmembrane domain"/>
    <property type="match status" value="2"/>
</dbReference>
<dbReference type="Proteomes" id="UP000273643">
    <property type="component" value="Unassembled WGS sequence"/>
</dbReference>
<evidence type="ECO:0000313" key="3">
    <source>
        <dbReference type="Proteomes" id="UP000273643"/>
    </source>
</evidence>
<keyword evidence="3" id="KW-1185">Reference proteome</keyword>
<comment type="caution">
    <text evidence="2">The sequence shown here is derived from an EMBL/GenBank/DDBJ whole genome shotgun (WGS) entry which is preliminary data.</text>
</comment>
<dbReference type="PANTHER" id="PTHR32063:SF33">
    <property type="entry name" value="RND SUPERFAMILY EFFLUX PUMP PERMEASE COMPONENT"/>
    <property type="match status" value="1"/>
</dbReference>
<feature type="transmembrane region" description="Helical" evidence="1">
    <location>
        <begin position="357"/>
        <end position="376"/>
    </location>
</feature>
<sequence>MNRLIQWFVENRVAANLLMVLIFIGALVSTSKLDKEVFPTVSLNFIEVSMNYPGAGPSEVEEQVAIRIEEAIADIDGIEEITSTSNQGWGSVRAEVVEGYDPQRVLNDIKTQVDAISTFPGDVERPVTRQIVGRSFLMSLALSGDVSEAALKETGWRVRNELTLLDGVSHVELNGTRPYEMGIEVSEASLRRYGLSFSDVSNAIAGSSLNVPAGVIRAHGGDIQIQTRNQAYTAEDFGKIPVITAADGTQVMLRDVAEIRDGFDDWSVFAQFNGRPAVFLDLSITENPDIVASAREVEAYIERTRDILPAGMTLEVWRDMSTLYESRLNLLLENAITGLLLVFVVLMLFLRPVLAAWVCVGIATAFAGAVWLLPYAGVSVNMISLFAFLLVLGIVVDDAIIVGESIYTRHQHGLKGTSSAASGAKMVATPVFLAVISTMIFFAPMMAVPGAMGTVTFAIPVVVILCLLFSLIESLLILPSHLSHLKPERESKNPLLRKLTHARQKVADSLDWFADRVYLRYLTRMLEHKLATLAGFAVAFLLSLGVFIGGWLIVSFMPMVPSDYLEARVTLPEGTPFHETTRIMRQVESAALGLDQDEELTGGSEEDLIEGIQTWAWGENVYVSVGLVGAEERDIGSPEVSRRWRELIGDIPEAKEFRLDFTINAAGDDINLNLSIADNDLDAQREAAEAVSRVLAQFPGVYDVENTIEKARQEINIELRPAAESLGVTLGQVAEQVRQAFYGAEVQRIPRGIEDVRVLVRYPREERAHISQLDRMRIRLADGTQIPLLDVARIDFVPGYSTIERRDRKRTIGISASVEEGEDANAIVAELLREHLPEWQQRFPGLTLSPDGNMQDQADFMSSMSKNFVLAVLLIYGIMAVNFRSYWQPVIILTAIPFGFMGAVIGHLVMGREISMLSMLGFIACAGVVVNDNLVLLDRINSLRHQGLVVLEAVLQAGRDRFRAIVLTSVTTFIGLMPIMAEQSVQARFLIPMVISLAFGVLFATTVTLILVPTLYLAADRVGQRWATWRGRRQGPDIDDDGALNEPTP</sequence>
<keyword evidence="1" id="KW-0472">Membrane</keyword>
<dbReference type="AlphaFoldDB" id="A0A3N1NSB5"/>
<dbReference type="GO" id="GO:0005886">
    <property type="term" value="C:plasma membrane"/>
    <property type="evidence" value="ECO:0007669"/>
    <property type="project" value="TreeGrafter"/>
</dbReference>
<feature type="transmembrane region" description="Helical" evidence="1">
    <location>
        <begin position="423"/>
        <end position="445"/>
    </location>
</feature>
<dbReference type="InterPro" id="IPR027463">
    <property type="entry name" value="AcrB_DN_DC_subdom"/>
</dbReference>
<dbReference type="PRINTS" id="PR00702">
    <property type="entry name" value="ACRIFLAVINRP"/>
</dbReference>
<feature type="transmembrane region" description="Helical" evidence="1">
    <location>
        <begin position="457"/>
        <end position="478"/>
    </location>
</feature>
<organism evidence="2 3">
    <name type="scientific">Marinimicrobium koreense</name>
    <dbReference type="NCBI Taxonomy" id="306545"/>
    <lineage>
        <taxon>Bacteria</taxon>
        <taxon>Pseudomonadati</taxon>
        <taxon>Pseudomonadota</taxon>
        <taxon>Gammaproteobacteria</taxon>
        <taxon>Cellvibrionales</taxon>
        <taxon>Cellvibrionaceae</taxon>
        <taxon>Marinimicrobium</taxon>
    </lineage>
</organism>
<dbReference type="Pfam" id="PF00873">
    <property type="entry name" value="ACR_tran"/>
    <property type="match status" value="1"/>
</dbReference>
<feature type="transmembrane region" description="Helical" evidence="1">
    <location>
        <begin position="382"/>
        <end position="402"/>
    </location>
</feature>
<dbReference type="EMBL" id="RJUK01000001">
    <property type="protein sequence ID" value="ROQ21742.1"/>
    <property type="molecule type" value="Genomic_DNA"/>
</dbReference>
<accession>A0A3N1NSB5</accession>
<proteinExistence type="predicted"/>
<dbReference type="Gene3D" id="3.30.70.1430">
    <property type="entry name" value="Multidrug efflux transporter AcrB pore domain"/>
    <property type="match status" value="2"/>
</dbReference>
<keyword evidence="1" id="KW-1133">Transmembrane helix</keyword>
<dbReference type="Gene3D" id="3.30.70.1440">
    <property type="entry name" value="Multidrug efflux transporter AcrB pore domain"/>
    <property type="match status" value="1"/>
</dbReference>
<feature type="transmembrane region" description="Helical" evidence="1">
    <location>
        <begin position="530"/>
        <end position="554"/>
    </location>
</feature>
<feature type="transmembrane region" description="Helical" evidence="1">
    <location>
        <begin position="330"/>
        <end position="350"/>
    </location>
</feature>